<name>A0A7S8E6G5_9CHLR</name>
<reference evidence="1 2" key="1">
    <citation type="submission" date="2020-02" db="EMBL/GenBank/DDBJ databases">
        <authorList>
            <person name="Zheng R.K."/>
            <person name="Sun C.M."/>
        </authorList>
    </citation>
    <scope>NUCLEOTIDE SEQUENCE [LARGE SCALE GENOMIC DNA]</scope>
    <source>
        <strain evidence="2">rifampicinis</strain>
    </source>
</reference>
<dbReference type="Proteomes" id="UP000594468">
    <property type="component" value="Chromosome"/>
</dbReference>
<dbReference type="EMBL" id="CP062983">
    <property type="protein sequence ID" value="QPC81258.1"/>
    <property type="molecule type" value="Genomic_DNA"/>
</dbReference>
<organism evidence="1 2">
    <name type="scientific">Phototrophicus methaneseepsis</name>
    <dbReference type="NCBI Taxonomy" id="2710758"/>
    <lineage>
        <taxon>Bacteria</taxon>
        <taxon>Bacillati</taxon>
        <taxon>Chloroflexota</taxon>
        <taxon>Candidatus Thermofontia</taxon>
        <taxon>Phototrophicales</taxon>
        <taxon>Phototrophicaceae</taxon>
        <taxon>Phototrophicus</taxon>
    </lineage>
</organism>
<accession>A0A7S8E6G5</accession>
<sequence>MDRMIQWLAVALVSFVLIAGPAVDSLSNIAGTSHSIEIVSGGTPGDCC</sequence>
<evidence type="ECO:0000313" key="1">
    <source>
        <dbReference type="EMBL" id="QPC81258.1"/>
    </source>
</evidence>
<dbReference type="AlphaFoldDB" id="A0A7S8E6G5"/>
<keyword evidence="2" id="KW-1185">Reference proteome</keyword>
<proteinExistence type="predicted"/>
<evidence type="ECO:0000313" key="2">
    <source>
        <dbReference type="Proteomes" id="UP000594468"/>
    </source>
</evidence>
<gene>
    <name evidence="1" type="ORF">G4Y79_16285</name>
</gene>
<dbReference type="RefSeq" id="WP_195169331.1">
    <property type="nucleotide sequence ID" value="NZ_CP062983.1"/>
</dbReference>
<protein>
    <submittedName>
        <fullName evidence="1">Uncharacterized protein</fullName>
    </submittedName>
</protein>
<dbReference type="KEGG" id="pmet:G4Y79_16285"/>